<accession>A0ABN8QWP4</accession>
<sequence length="166" mass="18434">MGYLVHTVVPEMFWKEYGLNKLGVLLHPISVCCGAFGSLYVVDYSLGSLFQVRLHNPADVQVLARDILNPTCVIYESSVIFVAEEDSLSYLDVGNVVKLNPKALKKPRLQEELRKRGLLGQDERVSVAEMRSMLSEWIMENPPASPKSNGLISLLDDLSPLALCSN</sequence>
<comment type="caution">
    <text evidence="1">The sequence shown here is derived from an EMBL/GenBank/DDBJ whole genome shotgun (WGS) entry which is preliminary data.</text>
</comment>
<proteinExistence type="predicted"/>
<gene>
    <name evidence="1" type="ORF">PLOB_00011555</name>
</gene>
<dbReference type="Proteomes" id="UP001159405">
    <property type="component" value="Unassembled WGS sequence"/>
</dbReference>
<dbReference type="EMBL" id="CALNXK010000160">
    <property type="protein sequence ID" value="CAH3170966.1"/>
    <property type="molecule type" value="Genomic_DNA"/>
</dbReference>
<evidence type="ECO:0000313" key="1">
    <source>
        <dbReference type="EMBL" id="CAH3170966.1"/>
    </source>
</evidence>
<name>A0ABN8QWP4_9CNID</name>
<reference evidence="1 2" key="1">
    <citation type="submission" date="2022-05" db="EMBL/GenBank/DDBJ databases">
        <authorList>
            <consortium name="Genoscope - CEA"/>
            <person name="William W."/>
        </authorList>
    </citation>
    <scope>NUCLEOTIDE SEQUENCE [LARGE SCALE GENOMIC DNA]</scope>
</reference>
<organism evidence="1 2">
    <name type="scientific">Porites lobata</name>
    <dbReference type="NCBI Taxonomy" id="104759"/>
    <lineage>
        <taxon>Eukaryota</taxon>
        <taxon>Metazoa</taxon>
        <taxon>Cnidaria</taxon>
        <taxon>Anthozoa</taxon>
        <taxon>Hexacorallia</taxon>
        <taxon>Scleractinia</taxon>
        <taxon>Fungiina</taxon>
        <taxon>Poritidae</taxon>
        <taxon>Porites</taxon>
    </lineage>
</organism>
<protein>
    <submittedName>
        <fullName evidence="1">Uncharacterized protein</fullName>
    </submittedName>
</protein>
<evidence type="ECO:0000313" key="2">
    <source>
        <dbReference type="Proteomes" id="UP001159405"/>
    </source>
</evidence>
<keyword evidence="2" id="KW-1185">Reference proteome</keyword>